<dbReference type="PANTHER" id="PTHR34582:SF6">
    <property type="entry name" value="UPF0702 TRANSMEMBRANE PROTEIN YCAP"/>
    <property type="match status" value="1"/>
</dbReference>
<reference evidence="9 10" key="1">
    <citation type="submission" date="2016-10" db="EMBL/GenBank/DDBJ databases">
        <authorList>
            <person name="de Groot N.N."/>
        </authorList>
    </citation>
    <scope>NUCLEOTIDE SEQUENCE [LARGE SCALE GENOMIC DNA]</scope>
    <source>
        <strain evidence="9 10">DSM 19803</strain>
    </source>
</reference>
<sequence>MNWIYNSADPLLVTLASCLGVFISIIIATRLIGLRSFANFSAYDFVLTLAIGSITASVLTTAITLTHGSVAIFGLMLLTYIFSILQRRSGFFDSLVSNKPLLLMDASEILYDNLKKARIQEKQLITKLREANVYNFDQVLAVVLETTGDITVLHKSSASKDLHLDEEILRDVSRK</sequence>
<dbReference type="Gene3D" id="3.30.240.20">
    <property type="entry name" value="bsu07140 like domains"/>
    <property type="match status" value="1"/>
</dbReference>
<feature type="transmembrane region" description="Helical" evidence="7">
    <location>
        <begin position="12"/>
        <end position="33"/>
    </location>
</feature>
<dbReference type="PANTHER" id="PTHR34582">
    <property type="entry name" value="UPF0702 TRANSMEMBRANE PROTEIN YCAP"/>
    <property type="match status" value="1"/>
</dbReference>
<keyword evidence="4 7" id="KW-0812">Transmembrane</keyword>
<evidence type="ECO:0000313" key="10">
    <source>
        <dbReference type="Proteomes" id="UP000199296"/>
    </source>
</evidence>
<comment type="similarity">
    <text evidence="2">Belongs to the UPF0702 family.</text>
</comment>
<keyword evidence="5 7" id="KW-1133">Transmembrane helix</keyword>
<feature type="transmembrane region" description="Helical" evidence="7">
    <location>
        <begin position="45"/>
        <end position="63"/>
    </location>
</feature>
<accession>A0A1G7Y2B8</accession>
<organism evidence="9 10">
    <name type="scientific">Psychroflexus sediminis</name>
    <dbReference type="NCBI Taxonomy" id="470826"/>
    <lineage>
        <taxon>Bacteria</taxon>
        <taxon>Pseudomonadati</taxon>
        <taxon>Bacteroidota</taxon>
        <taxon>Flavobacteriia</taxon>
        <taxon>Flavobacteriales</taxon>
        <taxon>Flavobacteriaceae</taxon>
        <taxon>Psychroflexus</taxon>
    </lineage>
</organism>
<comment type="subcellular location">
    <subcellularLocation>
        <location evidence="1">Cell membrane</location>
        <topology evidence="1">Multi-pass membrane protein</topology>
    </subcellularLocation>
</comment>
<evidence type="ECO:0000256" key="3">
    <source>
        <dbReference type="ARBA" id="ARBA00022475"/>
    </source>
</evidence>
<keyword evidence="10" id="KW-1185">Reference proteome</keyword>
<feature type="transmembrane region" description="Helical" evidence="7">
    <location>
        <begin position="69"/>
        <end position="85"/>
    </location>
</feature>
<protein>
    <recommendedName>
        <fullName evidence="8">YetF C-terminal domain-containing protein</fullName>
    </recommendedName>
</protein>
<feature type="domain" description="YetF C-terminal" evidence="8">
    <location>
        <begin position="89"/>
        <end position="160"/>
    </location>
</feature>
<dbReference type="GO" id="GO:0005886">
    <property type="term" value="C:plasma membrane"/>
    <property type="evidence" value="ECO:0007669"/>
    <property type="project" value="UniProtKB-SubCell"/>
</dbReference>
<dbReference type="RefSeq" id="WP_093368434.1">
    <property type="nucleotide sequence ID" value="NZ_FNCW01000010.1"/>
</dbReference>
<dbReference type="OrthoDB" id="9793799at2"/>
<keyword evidence="6 7" id="KW-0472">Membrane</keyword>
<dbReference type="InterPro" id="IPR023090">
    <property type="entry name" value="UPF0702_alpha/beta_dom_sf"/>
</dbReference>
<dbReference type="STRING" id="470826.SAMN04488027_11088"/>
<proteinExistence type="inferred from homology"/>
<evidence type="ECO:0000256" key="5">
    <source>
        <dbReference type="ARBA" id="ARBA00022989"/>
    </source>
</evidence>
<gene>
    <name evidence="9" type="ORF">SAMN04488027_11088</name>
</gene>
<dbReference type="EMBL" id="FNCW01000010">
    <property type="protein sequence ID" value="SDG90513.1"/>
    <property type="molecule type" value="Genomic_DNA"/>
</dbReference>
<evidence type="ECO:0000256" key="1">
    <source>
        <dbReference type="ARBA" id="ARBA00004651"/>
    </source>
</evidence>
<evidence type="ECO:0000256" key="2">
    <source>
        <dbReference type="ARBA" id="ARBA00006448"/>
    </source>
</evidence>
<dbReference type="Pfam" id="PF04239">
    <property type="entry name" value="DUF421"/>
    <property type="match status" value="1"/>
</dbReference>
<name>A0A1G7Y2B8_9FLAO</name>
<evidence type="ECO:0000259" key="8">
    <source>
        <dbReference type="Pfam" id="PF04239"/>
    </source>
</evidence>
<dbReference type="Proteomes" id="UP000199296">
    <property type="component" value="Unassembled WGS sequence"/>
</dbReference>
<evidence type="ECO:0000313" key="9">
    <source>
        <dbReference type="EMBL" id="SDG90513.1"/>
    </source>
</evidence>
<evidence type="ECO:0000256" key="4">
    <source>
        <dbReference type="ARBA" id="ARBA00022692"/>
    </source>
</evidence>
<keyword evidence="3" id="KW-1003">Cell membrane</keyword>
<evidence type="ECO:0000256" key="7">
    <source>
        <dbReference type="SAM" id="Phobius"/>
    </source>
</evidence>
<dbReference type="InterPro" id="IPR007353">
    <property type="entry name" value="DUF421"/>
</dbReference>
<dbReference type="AlphaFoldDB" id="A0A1G7Y2B8"/>
<evidence type="ECO:0000256" key="6">
    <source>
        <dbReference type="ARBA" id="ARBA00023136"/>
    </source>
</evidence>